<feature type="domain" description="Amidase" evidence="2">
    <location>
        <begin position="43"/>
        <end position="461"/>
    </location>
</feature>
<dbReference type="InterPro" id="IPR023631">
    <property type="entry name" value="Amidase_dom"/>
</dbReference>
<evidence type="ECO:0000259" key="2">
    <source>
        <dbReference type="Pfam" id="PF01425"/>
    </source>
</evidence>
<evidence type="ECO:0000313" key="4">
    <source>
        <dbReference type="Proteomes" id="UP001305521"/>
    </source>
</evidence>
<dbReference type="Pfam" id="PF01425">
    <property type="entry name" value="Amidase"/>
    <property type="match status" value="1"/>
</dbReference>
<evidence type="ECO:0000256" key="1">
    <source>
        <dbReference type="SAM" id="MobiDB-lite"/>
    </source>
</evidence>
<accession>A0ABZ0PMW8</accession>
<dbReference type="EMBL" id="CP137852">
    <property type="protein sequence ID" value="WPB86712.1"/>
    <property type="molecule type" value="Genomic_DNA"/>
</dbReference>
<dbReference type="PANTHER" id="PTHR11895:SF176">
    <property type="entry name" value="AMIDASE AMID-RELATED"/>
    <property type="match status" value="1"/>
</dbReference>
<sequence length="473" mass="48502">MPRIAIRNADAPQGGYDPASRLADFEGARAGFLAGTDTPRALLERGLAVIAAREGEVQAFAHLDIAGARVAADAATGRYRAGRPLSALDGCPIAIKDTLAVRGMPGEMNSAVFRGHVDTLDAACVMALRAAGGVILGKTQVPELTIGRAPPTRNPFDATRTAGASSSGSGAAVGAGMVPVAIGNQTGGSLIRPSSFNGIYGFKPSWGALNVAGMHAIAPSQDHIGPMAASLADAWRTAWEISARAGGHNGHPGLTGTAEPPRALRPRRIALLRTRGWAELDDATREGFTRVLAVLEQAGAGIVEAGGDGALAELERLLLEADRISNDIIMYEARWPYGAWMAAHGEGALGEAVRARIAHGLAMTPADYRRALAERDAIRAAIGAIGAGVDGFITLASSGPAPQDGAAADQAGAHMKTGSRSFLSPWSMVGGPSLSLPLLVVDGMPVGVQLMGLPDRDAALCAVAAWMDGLFSG</sequence>
<dbReference type="InterPro" id="IPR036928">
    <property type="entry name" value="AS_sf"/>
</dbReference>
<keyword evidence="4" id="KW-1185">Reference proteome</keyword>
<dbReference type="Proteomes" id="UP001305521">
    <property type="component" value="Chromosome"/>
</dbReference>
<dbReference type="SUPFAM" id="SSF75304">
    <property type="entry name" value="Amidase signature (AS) enzymes"/>
    <property type="match status" value="1"/>
</dbReference>
<organism evidence="3 4">
    <name type="scientific">Sediminicoccus rosea</name>
    <dbReference type="NCBI Taxonomy" id="1225128"/>
    <lineage>
        <taxon>Bacteria</taxon>
        <taxon>Pseudomonadati</taxon>
        <taxon>Pseudomonadota</taxon>
        <taxon>Alphaproteobacteria</taxon>
        <taxon>Acetobacterales</taxon>
        <taxon>Roseomonadaceae</taxon>
        <taxon>Sediminicoccus</taxon>
    </lineage>
</organism>
<reference evidence="3 4" key="1">
    <citation type="submission" date="2023-11" db="EMBL/GenBank/DDBJ databases">
        <title>Arctic aerobic anoxygenic photoheterotroph Sediminicoccus rosea KRV36 adapts its photosynthesis to long days of polar summer.</title>
        <authorList>
            <person name="Tomasch J."/>
            <person name="Kopejtka K."/>
            <person name="Bily T."/>
            <person name="Gardiner A.T."/>
            <person name="Gardian Z."/>
            <person name="Shivaramu S."/>
            <person name="Koblizek M."/>
            <person name="Engelhardt F."/>
            <person name="Kaftan D."/>
        </authorList>
    </citation>
    <scope>NUCLEOTIDE SEQUENCE [LARGE SCALE GENOMIC DNA]</scope>
    <source>
        <strain evidence="3 4">R-30</strain>
    </source>
</reference>
<proteinExistence type="predicted"/>
<name>A0ABZ0PMW8_9PROT</name>
<dbReference type="InterPro" id="IPR000120">
    <property type="entry name" value="Amidase"/>
</dbReference>
<dbReference type="PANTHER" id="PTHR11895">
    <property type="entry name" value="TRANSAMIDASE"/>
    <property type="match status" value="1"/>
</dbReference>
<feature type="region of interest" description="Disordered" evidence="1">
    <location>
        <begin position="146"/>
        <end position="168"/>
    </location>
</feature>
<protein>
    <submittedName>
        <fullName evidence="3">Amidase</fullName>
    </submittedName>
</protein>
<dbReference type="RefSeq" id="WP_318650681.1">
    <property type="nucleotide sequence ID" value="NZ_CP137852.1"/>
</dbReference>
<gene>
    <name evidence="3" type="ORF">R9Z33_07485</name>
</gene>
<evidence type="ECO:0000313" key="3">
    <source>
        <dbReference type="EMBL" id="WPB86712.1"/>
    </source>
</evidence>
<dbReference type="Gene3D" id="3.90.1300.10">
    <property type="entry name" value="Amidase signature (AS) domain"/>
    <property type="match status" value="1"/>
</dbReference>